<feature type="region of interest" description="Disordered" evidence="1">
    <location>
        <begin position="1"/>
        <end position="58"/>
    </location>
</feature>
<evidence type="ECO:0000313" key="2">
    <source>
        <dbReference type="EMBL" id="KZV83300.1"/>
    </source>
</evidence>
<dbReference type="AlphaFoldDB" id="A0A165CWI6"/>
<protein>
    <submittedName>
        <fullName evidence="2">Uncharacterized protein</fullName>
    </submittedName>
</protein>
<accession>A0A165CWI6</accession>
<sequence length="107" mass="11742">MADVIDTSSSEGLFDVPTTNAVEPPRDAHEPTPSEDESVPDLEPPAQPPLPAYEGTPAEPDPYLMLAYEVRQVWRLSTELRAALAHIKLLADIILRQIPTPGRSPYV</sequence>
<keyword evidence="3" id="KW-1185">Reference proteome</keyword>
<dbReference type="InParanoid" id="A0A165CWI6"/>
<feature type="compositionally biased region" description="Polar residues" evidence="1">
    <location>
        <begin position="1"/>
        <end position="21"/>
    </location>
</feature>
<evidence type="ECO:0000256" key="1">
    <source>
        <dbReference type="SAM" id="MobiDB-lite"/>
    </source>
</evidence>
<organism evidence="2 3">
    <name type="scientific">Exidia glandulosa HHB12029</name>
    <dbReference type="NCBI Taxonomy" id="1314781"/>
    <lineage>
        <taxon>Eukaryota</taxon>
        <taxon>Fungi</taxon>
        <taxon>Dikarya</taxon>
        <taxon>Basidiomycota</taxon>
        <taxon>Agaricomycotina</taxon>
        <taxon>Agaricomycetes</taxon>
        <taxon>Auriculariales</taxon>
        <taxon>Exidiaceae</taxon>
        <taxon>Exidia</taxon>
    </lineage>
</organism>
<dbReference type="Proteomes" id="UP000077266">
    <property type="component" value="Unassembled WGS sequence"/>
</dbReference>
<name>A0A165CWI6_EXIGL</name>
<reference evidence="2 3" key="1">
    <citation type="journal article" date="2016" name="Mol. Biol. Evol.">
        <title>Comparative Genomics of Early-Diverging Mushroom-Forming Fungi Provides Insights into the Origins of Lignocellulose Decay Capabilities.</title>
        <authorList>
            <person name="Nagy L.G."/>
            <person name="Riley R."/>
            <person name="Tritt A."/>
            <person name="Adam C."/>
            <person name="Daum C."/>
            <person name="Floudas D."/>
            <person name="Sun H."/>
            <person name="Yadav J.S."/>
            <person name="Pangilinan J."/>
            <person name="Larsson K.H."/>
            <person name="Matsuura K."/>
            <person name="Barry K."/>
            <person name="Labutti K."/>
            <person name="Kuo R."/>
            <person name="Ohm R.A."/>
            <person name="Bhattacharya S.S."/>
            <person name="Shirouzu T."/>
            <person name="Yoshinaga Y."/>
            <person name="Martin F.M."/>
            <person name="Grigoriev I.V."/>
            <person name="Hibbett D.S."/>
        </authorList>
    </citation>
    <scope>NUCLEOTIDE SEQUENCE [LARGE SCALE GENOMIC DNA]</scope>
    <source>
        <strain evidence="2 3">HHB12029</strain>
    </source>
</reference>
<proteinExistence type="predicted"/>
<dbReference type="EMBL" id="KV426279">
    <property type="protein sequence ID" value="KZV83300.1"/>
    <property type="molecule type" value="Genomic_DNA"/>
</dbReference>
<feature type="compositionally biased region" description="Pro residues" evidence="1">
    <location>
        <begin position="42"/>
        <end position="51"/>
    </location>
</feature>
<gene>
    <name evidence="2" type="ORF">EXIGLDRAFT_701542</name>
</gene>
<evidence type="ECO:0000313" key="3">
    <source>
        <dbReference type="Proteomes" id="UP000077266"/>
    </source>
</evidence>